<dbReference type="InterPro" id="IPR013922">
    <property type="entry name" value="Cyclin_PHO80-like"/>
</dbReference>
<dbReference type="Proteomes" id="UP001479436">
    <property type="component" value="Unassembled WGS sequence"/>
</dbReference>
<dbReference type="EMBL" id="JASJQH010007526">
    <property type="protein sequence ID" value="KAK9707824.1"/>
    <property type="molecule type" value="Genomic_DNA"/>
</dbReference>
<dbReference type="CDD" id="cd20557">
    <property type="entry name" value="CYCLIN_ScPCL1-like"/>
    <property type="match status" value="1"/>
</dbReference>
<keyword evidence="2" id="KW-1185">Reference proteome</keyword>
<proteinExistence type="predicted"/>
<dbReference type="PANTHER" id="PTHR15615:SF108">
    <property type="entry name" value="PROTEIN CNPPD1"/>
    <property type="match status" value="1"/>
</dbReference>
<dbReference type="Pfam" id="PF08613">
    <property type="entry name" value="Cyclin"/>
    <property type="match status" value="1"/>
</dbReference>
<reference evidence="1 2" key="1">
    <citation type="submission" date="2023-04" db="EMBL/GenBank/DDBJ databases">
        <title>Genome of Basidiobolus ranarum AG-B5.</title>
        <authorList>
            <person name="Stajich J.E."/>
            <person name="Carter-House D."/>
            <person name="Gryganskyi A."/>
        </authorList>
    </citation>
    <scope>NUCLEOTIDE SEQUENCE [LARGE SCALE GENOMIC DNA]</scope>
    <source>
        <strain evidence="1 2">AG-B5</strain>
    </source>
</reference>
<evidence type="ECO:0000313" key="1">
    <source>
        <dbReference type="EMBL" id="KAK9707824.1"/>
    </source>
</evidence>
<dbReference type="InterPro" id="IPR036915">
    <property type="entry name" value="Cyclin-like_sf"/>
</dbReference>
<accession>A0ABR2VW80</accession>
<organism evidence="1 2">
    <name type="scientific">Basidiobolus ranarum</name>
    <dbReference type="NCBI Taxonomy" id="34480"/>
    <lineage>
        <taxon>Eukaryota</taxon>
        <taxon>Fungi</taxon>
        <taxon>Fungi incertae sedis</taxon>
        <taxon>Zoopagomycota</taxon>
        <taxon>Entomophthoromycotina</taxon>
        <taxon>Basidiobolomycetes</taxon>
        <taxon>Basidiobolales</taxon>
        <taxon>Basidiobolaceae</taxon>
        <taxon>Basidiobolus</taxon>
    </lineage>
</organism>
<comment type="caution">
    <text evidence="1">The sequence shown here is derived from an EMBL/GenBank/DDBJ whole genome shotgun (WGS) entry which is preliminary data.</text>
</comment>
<dbReference type="SUPFAM" id="SSF47954">
    <property type="entry name" value="Cyclin-like"/>
    <property type="match status" value="1"/>
</dbReference>
<dbReference type="Gene3D" id="1.10.472.10">
    <property type="entry name" value="Cyclin-like"/>
    <property type="match status" value="1"/>
</dbReference>
<protein>
    <recommendedName>
        <fullName evidence="3">Cyclin N-terminal domain-containing protein</fullName>
    </recommendedName>
</protein>
<dbReference type="PANTHER" id="PTHR15615">
    <property type="match status" value="1"/>
</dbReference>
<gene>
    <name evidence="1" type="ORF">K7432_009956</name>
</gene>
<evidence type="ECO:0008006" key="3">
    <source>
        <dbReference type="Google" id="ProtNLM"/>
    </source>
</evidence>
<name>A0ABR2VW80_9FUNG</name>
<sequence>MIEQPISQSILSKYFHLKSSGVASSTISGSDLKASSTASCSDLKPSCVASSATSRSSKATSAASQDPAYQLRRHLIEIAAKIVNCLFQCGKAKAQELEELPKLADFIHRVLRRTNLSNNNLLTALIYLIRLKQRHPGCKGAYGSGHRLFLAAIVSANKYLHDDAYHNKSWATVANGLFTLSEINQMESELLFYLNFKLVVTKEQWLDFLALMKPKLLKSWARQGYEGPSDYLFESCTANIDNPLGFSKVVIEETLSPINVKRIDFSMAIENLDLALLGGRKERRASVPSLPPVWELLAQKNSTLDTNRSPRSSDNQAFALS</sequence>
<evidence type="ECO:0000313" key="2">
    <source>
        <dbReference type="Proteomes" id="UP001479436"/>
    </source>
</evidence>